<comment type="caution">
    <text evidence="5">The sequence shown here is derived from an EMBL/GenBank/DDBJ whole genome shotgun (WGS) entry which is preliminary data.</text>
</comment>
<dbReference type="EMBL" id="MFJB01000061">
    <property type="protein sequence ID" value="OGF99472.1"/>
    <property type="molecule type" value="Genomic_DNA"/>
</dbReference>
<dbReference type="SUPFAM" id="SSF52540">
    <property type="entry name" value="P-loop containing nucleoside triphosphate hydrolases"/>
    <property type="match status" value="1"/>
</dbReference>
<evidence type="ECO:0000313" key="5">
    <source>
        <dbReference type="EMBL" id="OGF99472.1"/>
    </source>
</evidence>
<evidence type="ECO:0000256" key="1">
    <source>
        <dbReference type="ARBA" id="ARBA00006216"/>
    </source>
</evidence>
<proteinExistence type="inferred from homology"/>
<evidence type="ECO:0000256" key="2">
    <source>
        <dbReference type="ARBA" id="ARBA00022741"/>
    </source>
</evidence>
<name>A0A1F5YHC4_9BACT</name>
<evidence type="ECO:0000313" key="6">
    <source>
        <dbReference type="Proteomes" id="UP000177396"/>
    </source>
</evidence>
<dbReference type="CDD" id="cd03217">
    <property type="entry name" value="ABC_FeS_Assembly"/>
    <property type="match status" value="1"/>
</dbReference>
<sequence length="258" mass="28890">MNLKIKNLTVEIENKVILKDINVDMTGGKIHALMGPNGSGKSTLAQVLMGHPQYTVVRNGQLPSIKLGKYELLNLSPDHRARLGLFLAFQNPVSVPGVTVANLLRTANAEKNSQEPRNGKKLHNPALSIIEFNEFLFKKTKNLNIAPELLRRGLNEDFSGGEKKKLEMLQAEILAPNFAVFDEIDTGLDVDALKIVSDSINHLKKQGSGILLITHYLRILKFTKPDFVYILVKGRLRQSGNYRLAETVEKHGYKRWLS</sequence>
<comment type="similarity">
    <text evidence="1">Belongs to the ABC transporter superfamily. Ycf16 family.</text>
</comment>
<dbReference type="Proteomes" id="UP000177396">
    <property type="component" value="Unassembled WGS sequence"/>
</dbReference>
<keyword evidence="2" id="KW-0547">Nucleotide-binding</keyword>
<dbReference type="InterPro" id="IPR010230">
    <property type="entry name" value="FeS-cluster_ATPase_SufC"/>
</dbReference>
<dbReference type="Pfam" id="PF00005">
    <property type="entry name" value="ABC_tran"/>
    <property type="match status" value="1"/>
</dbReference>
<keyword evidence="3" id="KW-0067">ATP-binding</keyword>
<accession>A0A1F5YHC4</accession>
<dbReference type="Gene3D" id="3.40.50.300">
    <property type="entry name" value="P-loop containing nucleotide triphosphate hydrolases"/>
    <property type="match status" value="1"/>
</dbReference>
<dbReference type="PANTHER" id="PTHR43204:SF1">
    <property type="entry name" value="ABC TRANSPORTER I FAMILY MEMBER 6, CHLOROPLASTIC"/>
    <property type="match status" value="1"/>
</dbReference>
<dbReference type="InterPro" id="IPR003439">
    <property type="entry name" value="ABC_transporter-like_ATP-bd"/>
</dbReference>
<dbReference type="GO" id="GO:0005524">
    <property type="term" value="F:ATP binding"/>
    <property type="evidence" value="ECO:0007669"/>
    <property type="project" value="UniProtKB-KW"/>
</dbReference>
<evidence type="ECO:0000256" key="3">
    <source>
        <dbReference type="ARBA" id="ARBA00022840"/>
    </source>
</evidence>
<dbReference type="PROSITE" id="PS50893">
    <property type="entry name" value="ABC_TRANSPORTER_2"/>
    <property type="match status" value="1"/>
</dbReference>
<dbReference type="NCBIfam" id="TIGR01978">
    <property type="entry name" value="sufC"/>
    <property type="match status" value="1"/>
</dbReference>
<gene>
    <name evidence="5" type="ORF">A2153_05600</name>
</gene>
<dbReference type="InterPro" id="IPR027417">
    <property type="entry name" value="P-loop_NTPase"/>
</dbReference>
<feature type="domain" description="ABC transporter" evidence="4">
    <location>
        <begin position="3"/>
        <end position="258"/>
    </location>
</feature>
<dbReference type="AlphaFoldDB" id="A0A1F5YHC4"/>
<organism evidence="5 6">
    <name type="scientific">Candidatus Gottesmanbacteria bacterium RBG_16_38_7b</name>
    <dbReference type="NCBI Taxonomy" id="1798372"/>
    <lineage>
        <taxon>Bacteria</taxon>
        <taxon>Candidatus Gottesmaniibacteriota</taxon>
    </lineage>
</organism>
<evidence type="ECO:0000259" key="4">
    <source>
        <dbReference type="PROSITE" id="PS50893"/>
    </source>
</evidence>
<dbReference type="GO" id="GO:0016887">
    <property type="term" value="F:ATP hydrolysis activity"/>
    <property type="evidence" value="ECO:0007669"/>
    <property type="project" value="InterPro"/>
</dbReference>
<reference evidence="5 6" key="1">
    <citation type="journal article" date="2016" name="Nat. Commun.">
        <title>Thousands of microbial genomes shed light on interconnected biogeochemical processes in an aquifer system.</title>
        <authorList>
            <person name="Anantharaman K."/>
            <person name="Brown C.T."/>
            <person name="Hug L.A."/>
            <person name="Sharon I."/>
            <person name="Castelle C.J."/>
            <person name="Probst A.J."/>
            <person name="Thomas B.C."/>
            <person name="Singh A."/>
            <person name="Wilkins M.J."/>
            <person name="Karaoz U."/>
            <person name="Brodie E.L."/>
            <person name="Williams K.H."/>
            <person name="Hubbard S.S."/>
            <person name="Banfield J.F."/>
        </authorList>
    </citation>
    <scope>NUCLEOTIDE SEQUENCE [LARGE SCALE GENOMIC DNA]</scope>
</reference>
<protein>
    <submittedName>
        <fullName evidence="5">Fe-S cluster assembly ATPase SufC</fullName>
    </submittedName>
</protein>
<dbReference type="PANTHER" id="PTHR43204">
    <property type="entry name" value="ABC TRANSPORTER I FAMILY MEMBER 6, CHLOROPLASTIC"/>
    <property type="match status" value="1"/>
</dbReference>